<evidence type="ECO:0000313" key="5">
    <source>
        <dbReference type="EMBL" id="KND89317.1"/>
    </source>
</evidence>
<evidence type="ECO:0000256" key="1">
    <source>
        <dbReference type="ARBA" id="ARBA00022737"/>
    </source>
</evidence>
<dbReference type="Proteomes" id="UP000036947">
    <property type="component" value="Unassembled WGS sequence"/>
</dbReference>
<feature type="region of interest" description="Disordered" evidence="4">
    <location>
        <begin position="28"/>
        <end position="80"/>
    </location>
</feature>
<dbReference type="Pfam" id="PF00023">
    <property type="entry name" value="Ank"/>
    <property type="match status" value="2"/>
</dbReference>
<gene>
    <name evidence="5" type="ORF">TOPH_06040</name>
</gene>
<evidence type="ECO:0000256" key="2">
    <source>
        <dbReference type="ARBA" id="ARBA00023043"/>
    </source>
</evidence>
<dbReference type="PROSITE" id="PS50297">
    <property type="entry name" value="ANK_REP_REGION"/>
    <property type="match status" value="2"/>
</dbReference>
<feature type="compositionally biased region" description="Acidic residues" evidence="4">
    <location>
        <begin position="46"/>
        <end position="78"/>
    </location>
</feature>
<evidence type="ECO:0000256" key="3">
    <source>
        <dbReference type="PROSITE-ProRule" id="PRU00023"/>
    </source>
</evidence>
<feature type="repeat" description="ANK" evidence="3">
    <location>
        <begin position="636"/>
        <end position="672"/>
    </location>
</feature>
<accession>A0A0L0N5F8</accession>
<dbReference type="EMBL" id="LFRF01000019">
    <property type="protein sequence ID" value="KND89317.1"/>
    <property type="molecule type" value="Genomic_DNA"/>
</dbReference>
<reference evidence="5 6" key="1">
    <citation type="journal article" date="2015" name="BMC Genomics">
        <title>The genome of the truffle-parasite Tolypocladium ophioglossoides and the evolution of antifungal peptaibiotics.</title>
        <authorList>
            <person name="Quandt C.A."/>
            <person name="Bushley K.E."/>
            <person name="Spatafora J.W."/>
        </authorList>
    </citation>
    <scope>NUCLEOTIDE SEQUENCE [LARGE SCALE GENOMIC DNA]</scope>
    <source>
        <strain evidence="5 6">CBS 100239</strain>
    </source>
</reference>
<evidence type="ECO:0000256" key="4">
    <source>
        <dbReference type="SAM" id="MobiDB-lite"/>
    </source>
</evidence>
<evidence type="ECO:0000313" key="6">
    <source>
        <dbReference type="Proteomes" id="UP000036947"/>
    </source>
</evidence>
<protein>
    <submittedName>
        <fullName evidence="5">Serine/threonine-protein phosphatase 6 regulatory ankyrin repeat subunit C</fullName>
    </submittedName>
</protein>
<dbReference type="OrthoDB" id="426293at2759"/>
<sequence length="717" mass="79014">MEENNCPLSRLPNELLFRIIDFTYLVPSPKAPQAEDQTSGGHGGDDLMEESSDDEDSNSDDEVSTSSDEDEEILESEETERVLRELEVLERECRRNLFNLTNVRPFHLDATRMLYTHFGYVGLRYAAKRNDTALAERCFAYCDSSSLRLNSPQEGWTSLVAEGTVLHTAVEAGSADLVSMLLDKGCSIEAKAEVSLNNDLGVDYNDWCPGADVSPLGLSLILGHRAVSRILLDRGALITVGVRKVPRGKDEWILNAVHAAAMSDDGEIMVTLLQQYGISPDSPDGRGYTPLHWAICTPRGFGNVEMLLDAGADVRTPNCSRGTLLDFMPWIRGKPDEIEAVFRMVFTAEAQSTINRLDASGITRLGHAARQLNVDMMRLYLQNGADPSLGLCVQARPLHQCLSAHARQNAANFDMKVAEAGLTAVKLILDAGLRGDPKLVFGDMLKANLGVATEFLLELATHFSFSHEDLEHLFVYIGSQVSWSVNTSLTFLLDHFAPTDPALLDRWSVFDRLLGTPSIRDPNILKLAGPNFDPNRPSRRHGATGFVAVLQNSRYTYSRCRPVVEALLRRGANVNARDERGVPCLHLYYFCHLHYYDESDENSAGESVPEATQSFCALVHQLSEYGYDFNARDGTHGDTVLHVFAGGPIADLRGECVEALVAHGADVTIRNDDGMTPLDRYQRTVPNIAMSQSPMRGSFERAIRAALPSAGGRRLLA</sequence>
<keyword evidence="2 3" id="KW-0040">ANK repeat</keyword>
<feature type="repeat" description="ANK" evidence="3">
    <location>
        <begin position="541"/>
        <end position="579"/>
    </location>
</feature>
<dbReference type="Gene3D" id="1.25.40.20">
    <property type="entry name" value="Ankyrin repeat-containing domain"/>
    <property type="match status" value="2"/>
</dbReference>
<dbReference type="PROSITE" id="PS50088">
    <property type="entry name" value="ANK_REPEAT"/>
    <property type="match status" value="4"/>
</dbReference>
<name>A0A0L0N5F8_TOLOC</name>
<proteinExistence type="predicted"/>
<dbReference type="PANTHER" id="PTHR24198">
    <property type="entry name" value="ANKYRIN REPEAT AND PROTEIN KINASE DOMAIN-CONTAINING PROTEIN"/>
    <property type="match status" value="1"/>
</dbReference>
<dbReference type="InterPro" id="IPR036770">
    <property type="entry name" value="Ankyrin_rpt-contain_sf"/>
</dbReference>
<dbReference type="SUPFAM" id="SSF48403">
    <property type="entry name" value="Ankyrin repeat"/>
    <property type="match status" value="1"/>
</dbReference>
<dbReference type="Pfam" id="PF12796">
    <property type="entry name" value="Ank_2"/>
    <property type="match status" value="1"/>
</dbReference>
<keyword evidence="6" id="KW-1185">Reference proteome</keyword>
<dbReference type="PANTHER" id="PTHR24198:SF165">
    <property type="entry name" value="ANKYRIN REPEAT-CONTAINING PROTEIN-RELATED"/>
    <property type="match status" value="1"/>
</dbReference>
<dbReference type="InterPro" id="IPR002110">
    <property type="entry name" value="Ankyrin_rpt"/>
</dbReference>
<keyword evidence="1" id="KW-0677">Repeat</keyword>
<dbReference type="AlphaFoldDB" id="A0A0L0N5F8"/>
<comment type="caution">
    <text evidence="5">The sequence shown here is derived from an EMBL/GenBank/DDBJ whole genome shotgun (WGS) entry which is preliminary data.</text>
</comment>
<feature type="repeat" description="ANK" evidence="3">
    <location>
        <begin position="286"/>
        <end position="319"/>
    </location>
</feature>
<dbReference type="STRING" id="1163406.A0A0L0N5F8"/>
<organism evidence="5 6">
    <name type="scientific">Tolypocladium ophioglossoides (strain CBS 100239)</name>
    <name type="common">Snaketongue truffleclub</name>
    <name type="synonym">Elaphocordyceps ophioglossoides</name>
    <dbReference type="NCBI Taxonomy" id="1163406"/>
    <lineage>
        <taxon>Eukaryota</taxon>
        <taxon>Fungi</taxon>
        <taxon>Dikarya</taxon>
        <taxon>Ascomycota</taxon>
        <taxon>Pezizomycotina</taxon>
        <taxon>Sordariomycetes</taxon>
        <taxon>Hypocreomycetidae</taxon>
        <taxon>Hypocreales</taxon>
        <taxon>Ophiocordycipitaceae</taxon>
        <taxon>Tolypocladium</taxon>
    </lineage>
</organism>
<feature type="repeat" description="ANK" evidence="3">
    <location>
        <begin position="161"/>
        <end position="193"/>
    </location>
</feature>
<dbReference type="SMART" id="SM00248">
    <property type="entry name" value="ANK"/>
    <property type="match status" value="7"/>
</dbReference>